<dbReference type="PROSITE" id="PS00676">
    <property type="entry name" value="SIGMA54_INTERACT_2"/>
    <property type="match status" value="1"/>
</dbReference>
<dbReference type="AlphaFoldDB" id="A0A939IM12"/>
<protein>
    <submittedName>
        <fullName evidence="6">Sigma 54-interacting transcriptional regulator</fullName>
    </submittedName>
</protein>
<reference evidence="6" key="1">
    <citation type="submission" date="2021-03" db="EMBL/GenBank/DDBJ databases">
        <title>novel species isolated from a fishpond in China.</title>
        <authorList>
            <person name="Lu H."/>
            <person name="Cai Z."/>
        </authorList>
    </citation>
    <scope>NUCLEOTIDE SEQUENCE</scope>
    <source>
        <strain evidence="6">JCM 30855</strain>
    </source>
</reference>
<dbReference type="GO" id="GO:0006355">
    <property type="term" value="P:regulation of DNA-templated transcription"/>
    <property type="evidence" value="ECO:0007669"/>
    <property type="project" value="InterPro"/>
</dbReference>
<dbReference type="InterPro" id="IPR013656">
    <property type="entry name" value="PAS_4"/>
</dbReference>
<dbReference type="Gene3D" id="1.10.10.60">
    <property type="entry name" value="Homeodomain-like"/>
    <property type="match status" value="1"/>
</dbReference>
<evidence type="ECO:0000313" key="7">
    <source>
        <dbReference type="Proteomes" id="UP000664654"/>
    </source>
</evidence>
<dbReference type="Pfam" id="PF02954">
    <property type="entry name" value="HTH_8"/>
    <property type="match status" value="1"/>
</dbReference>
<dbReference type="Pfam" id="PF00158">
    <property type="entry name" value="Sigma54_activat"/>
    <property type="match status" value="1"/>
</dbReference>
<proteinExistence type="predicted"/>
<dbReference type="InterPro" id="IPR002197">
    <property type="entry name" value="HTH_Fis"/>
</dbReference>
<dbReference type="Gene3D" id="1.10.8.60">
    <property type="match status" value="1"/>
</dbReference>
<dbReference type="Gene3D" id="3.40.50.300">
    <property type="entry name" value="P-loop containing nucleotide triphosphate hydrolases"/>
    <property type="match status" value="1"/>
</dbReference>
<dbReference type="GO" id="GO:0043565">
    <property type="term" value="F:sequence-specific DNA binding"/>
    <property type="evidence" value="ECO:0007669"/>
    <property type="project" value="InterPro"/>
</dbReference>
<dbReference type="SUPFAM" id="SSF46689">
    <property type="entry name" value="Homeodomain-like"/>
    <property type="match status" value="1"/>
</dbReference>
<dbReference type="Pfam" id="PF25601">
    <property type="entry name" value="AAA_lid_14"/>
    <property type="match status" value="1"/>
</dbReference>
<dbReference type="PANTHER" id="PTHR32071:SF57">
    <property type="entry name" value="C4-DICARBOXYLATE TRANSPORT TRANSCRIPTIONAL REGULATORY PROTEIN DCTD"/>
    <property type="match status" value="1"/>
</dbReference>
<accession>A0A939IM12</accession>
<dbReference type="FunFam" id="3.40.50.300:FF:000006">
    <property type="entry name" value="DNA-binding transcriptional regulator NtrC"/>
    <property type="match status" value="1"/>
</dbReference>
<dbReference type="GO" id="GO:0005524">
    <property type="term" value="F:ATP binding"/>
    <property type="evidence" value="ECO:0007669"/>
    <property type="project" value="UniProtKB-KW"/>
</dbReference>
<dbReference type="Pfam" id="PF08448">
    <property type="entry name" value="PAS_4"/>
    <property type="match status" value="1"/>
</dbReference>
<comment type="caution">
    <text evidence="6">The sequence shown here is derived from an EMBL/GenBank/DDBJ whole genome shotgun (WGS) entry which is preliminary data.</text>
</comment>
<dbReference type="PANTHER" id="PTHR32071">
    <property type="entry name" value="TRANSCRIPTIONAL REGULATORY PROTEIN"/>
    <property type="match status" value="1"/>
</dbReference>
<dbReference type="InterPro" id="IPR009057">
    <property type="entry name" value="Homeodomain-like_sf"/>
</dbReference>
<name>A0A939IM12_9ALTE</name>
<sequence length="433" mass="48236">MIAAIDKPAIFIGPDYRILAVNQAYQDTYSLSVQAGSSRCHQISHGSEQPCDKHGEDCPMQVCQQTGRSTRVVHVHETGKGRQYCNILMRPVKDEAGMTLGFLEVLDKVEFASSEVKDNKMIGNSQSFRQMLNSINRCAVSDISVLLQGETGTGKELVARAIHDASHRAGRPFVIIECTGLNESLFESELFGYEKGAFTGATSSKKGLIEVAHGGTVFFDEIGDVPLNLQVKLLRLLETRSFRAVGGLHPKQSDFRLVCATHKDLLEMVEAGQFRQDLFYRIAGFTVRLPPLRERAEDIPLLVQQFLESVGQRHKQFTPAAMGAICQHNFPGNIRELKSLVEQACLMTEEDGIHLEDLPTHVSRRLPSPSATDNDWTTLEKVEGEYLSRACQTFPGTLDELAQRMGVSPRTLYRKLQKHGLKLAREKNRIGVQ</sequence>
<dbReference type="CDD" id="cd00009">
    <property type="entry name" value="AAA"/>
    <property type="match status" value="1"/>
</dbReference>
<evidence type="ECO:0000313" key="6">
    <source>
        <dbReference type="EMBL" id="MBN7824803.1"/>
    </source>
</evidence>
<keyword evidence="7" id="KW-1185">Reference proteome</keyword>
<dbReference type="InterPro" id="IPR025943">
    <property type="entry name" value="Sigma_54_int_dom_ATP-bd_2"/>
</dbReference>
<dbReference type="InterPro" id="IPR058031">
    <property type="entry name" value="AAA_lid_NorR"/>
</dbReference>
<keyword evidence="3" id="KW-0805">Transcription regulation</keyword>
<keyword evidence="1" id="KW-0547">Nucleotide-binding</keyword>
<evidence type="ECO:0000256" key="3">
    <source>
        <dbReference type="ARBA" id="ARBA00023015"/>
    </source>
</evidence>
<dbReference type="SUPFAM" id="SSF52540">
    <property type="entry name" value="P-loop containing nucleoside triphosphate hydrolases"/>
    <property type="match status" value="1"/>
</dbReference>
<dbReference type="InterPro" id="IPR025662">
    <property type="entry name" value="Sigma_54_int_dom_ATP-bd_1"/>
</dbReference>
<dbReference type="EMBL" id="JAFKCV010000003">
    <property type="protein sequence ID" value="MBN7824803.1"/>
    <property type="molecule type" value="Genomic_DNA"/>
</dbReference>
<evidence type="ECO:0000256" key="2">
    <source>
        <dbReference type="ARBA" id="ARBA00022840"/>
    </source>
</evidence>
<evidence type="ECO:0000256" key="1">
    <source>
        <dbReference type="ARBA" id="ARBA00022741"/>
    </source>
</evidence>
<dbReference type="PROSITE" id="PS00675">
    <property type="entry name" value="SIGMA54_INTERACT_1"/>
    <property type="match status" value="1"/>
</dbReference>
<dbReference type="PROSITE" id="PS50045">
    <property type="entry name" value="SIGMA54_INTERACT_4"/>
    <property type="match status" value="1"/>
</dbReference>
<keyword evidence="4" id="KW-0804">Transcription</keyword>
<gene>
    <name evidence="6" type="ORF">J0A66_06135</name>
</gene>
<dbReference type="Proteomes" id="UP000664654">
    <property type="component" value="Unassembled WGS sequence"/>
</dbReference>
<organism evidence="6 7">
    <name type="scientific">Bowmanella dokdonensis</name>
    <dbReference type="NCBI Taxonomy" id="751969"/>
    <lineage>
        <taxon>Bacteria</taxon>
        <taxon>Pseudomonadati</taxon>
        <taxon>Pseudomonadota</taxon>
        <taxon>Gammaproteobacteria</taxon>
        <taxon>Alteromonadales</taxon>
        <taxon>Alteromonadaceae</taxon>
        <taxon>Bowmanella</taxon>
    </lineage>
</organism>
<evidence type="ECO:0000259" key="5">
    <source>
        <dbReference type="PROSITE" id="PS50045"/>
    </source>
</evidence>
<evidence type="ECO:0000256" key="4">
    <source>
        <dbReference type="ARBA" id="ARBA00023163"/>
    </source>
</evidence>
<dbReference type="InterPro" id="IPR027417">
    <property type="entry name" value="P-loop_NTPase"/>
</dbReference>
<dbReference type="InterPro" id="IPR003593">
    <property type="entry name" value="AAA+_ATPase"/>
</dbReference>
<feature type="domain" description="Sigma-54 factor interaction" evidence="5">
    <location>
        <begin position="121"/>
        <end position="346"/>
    </location>
</feature>
<dbReference type="InterPro" id="IPR002078">
    <property type="entry name" value="Sigma_54_int"/>
</dbReference>
<keyword evidence="2" id="KW-0067">ATP-binding</keyword>
<dbReference type="SMART" id="SM00382">
    <property type="entry name" value="AAA"/>
    <property type="match status" value="1"/>
</dbReference>